<organism evidence="2 3">
    <name type="scientific">Methylobacterium goesingense</name>
    <dbReference type="NCBI Taxonomy" id="243690"/>
    <lineage>
        <taxon>Bacteria</taxon>
        <taxon>Pseudomonadati</taxon>
        <taxon>Pseudomonadota</taxon>
        <taxon>Alphaproteobacteria</taxon>
        <taxon>Hyphomicrobiales</taxon>
        <taxon>Methylobacteriaceae</taxon>
        <taxon>Methylobacterium</taxon>
    </lineage>
</organism>
<evidence type="ECO:0000313" key="3">
    <source>
        <dbReference type="Proteomes" id="UP001549145"/>
    </source>
</evidence>
<sequence length="107" mass="11882">MSKPPRRSLSGEAIFGKPHDHVNTQSDEHADTQLRDDEIPGGKGGRAGRGTREGDVHRSLYAKPETFDLIRRLAFETNTTAQALYREGLLLMLQKRGHAQGKSSEDI</sequence>
<reference evidence="2 3" key="1">
    <citation type="submission" date="2024-06" db="EMBL/GenBank/DDBJ databases">
        <title>Genomic Encyclopedia of Type Strains, Phase IV (KMG-IV): sequencing the most valuable type-strain genomes for metagenomic binning, comparative biology and taxonomic classification.</title>
        <authorList>
            <person name="Goeker M."/>
        </authorList>
    </citation>
    <scope>NUCLEOTIDE SEQUENCE [LARGE SCALE GENOMIC DNA]</scope>
    <source>
        <strain evidence="2 3">DSM 21331</strain>
    </source>
</reference>
<dbReference type="Proteomes" id="UP001549145">
    <property type="component" value="Unassembled WGS sequence"/>
</dbReference>
<dbReference type="EMBL" id="JBEPMM010000027">
    <property type="protein sequence ID" value="MET3695391.1"/>
    <property type="molecule type" value="Genomic_DNA"/>
</dbReference>
<keyword evidence="3" id="KW-1185">Reference proteome</keyword>
<comment type="caution">
    <text evidence="2">The sequence shown here is derived from an EMBL/GenBank/DDBJ whole genome shotgun (WGS) entry which is preliminary data.</text>
</comment>
<accession>A0ABV2LC17</accession>
<evidence type="ECO:0000256" key="1">
    <source>
        <dbReference type="SAM" id="MobiDB-lite"/>
    </source>
</evidence>
<name>A0ABV2LC17_9HYPH</name>
<evidence type="ECO:0008006" key="4">
    <source>
        <dbReference type="Google" id="ProtNLM"/>
    </source>
</evidence>
<proteinExistence type="predicted"/>
<feature type="compositionally biased region" description="Basic and acidic residues" evidence="1">
    <location>
        <begin position="17"/>
        <end position="40"/>
    </location>
</feature>
<dbReference type="RefSeq" id="WP_238279318.1">
    <property type="nucleotide sequence ID" value="NZ_BPQL01000055.1"/>
</dbReference>
<protein>
    <recommendedName>
        <fullName evidence="4">Stability/partitioning determinant</fullName>
    </recommendedName>
</protein>
<evidence type="ECO:0000313" key="2">
    <source>
        <dbReference type="EMBL" id="MET3695391.1"/>
    </source>
</evidence>
<gene>
    <name evidence="2" type="ORF">ABID43_004959</name>
</gene>
<feature type="region of interest" description="Disordered" evidence="1">
    <location>
        <begin position="1"/>
        <end position="58"/>
    </location>
</feature>